<dbReference type="PANTHER" id="PTHR42873:SF1">
    <property type="entry name" value="S-ADENOSYLMETHIONINE-DEPENDENT METHYLTRANSFERASE DOMAIN-CONTAINING PROTEIN"/>
    <property type="match status" value="1"/>
</dbReference>
<evidence type="ECO:0000259" key="8">
    <source>
        <dbReference type="Pfam" id="PF17785"/>
    </source>
</evidence>
<dbReference type="CDD" id="cd21153">
    <property type="entry name" value="PUA_RlmI"/>
    <property type="match status" value="1"/>
</dbReference>
<dbReference type="InterPro" id="IPR041532">
    <property type="entry name" value="RlmI-like_PUA"/>
</dbReference>
<dbReference type="GO" id="GO:0032259">
    <property type="term" value="P:methylation"/>
    <property type="evidence" value="ECO:0007669"/>
    <property type="project" value="UniProtKB-KW"/>
</dbReference>
<dbReference type="GO" id="GO:0008168">
    <property type="term" value="F:methyltransferase activity"/>
    <property type="evidence" value="ECO:0007669"/>
    <property type="project" value="UniProtKB-KW"/>
</dbReference>
<keyword evidence="2" id="KW-0963">Cytoplasm</keyword>
<comment type="similarity">
    <text evidence="6">Belongs to the methyltransferase superfamily. RlmI family.</text>
</comment>
<comment type="caution">
    <text evidence="9">The sequence shown here is derived from an EMBL/GenBank/DDBJ whole genome shotgun (WGS) entry which is preliminary data.</text>
</comment>
<evidence type="ECO:0000259" key="7">
    <source>
        <dbReference type="Pfam" id="PF10672"/>
    </source>
</evidence>
<evidence type="ECO:0000256" key="3">
    <source>
        <dbReference type="ARBA" id="ARBA00022603"/>
    </source>
</evidence>
<proteinExistence type="inferred from homology"/>
<dbReference type="InterPro" id="IPR029063">
    <property type="entry name" value="SAM-dependent_MTases_sf"/>
</dbReference>
<evidence type="ECO:0000313" key="10">
    <source>
        <dbReference type="Proteomes" id="UP000658258"/>
    </source>
</evidence>
<dbReference type="RefSeq" id="WP_189631284.1">
    <property type="nucleotide sequence ID" value="NZ_BNAG01000004.1"/>
</dbReference>
<keyword evidence="3 9" id="KW-0489">Methyltransferase</keyword>
<evidence type="ECO:0000256" key="5">
    <source>
        <dbReference type="ARBA" id="ARBA00022691"/>
    </source>
</evidence>
<gene>
    <name evidence="9" type="ORF">GCM10011340_31890</name>
</gene>
<feature type="domain" description="S-adenosylmethionine-dependent methyltransferase" evidence="7">
    <location>
        <begin position="152"/>
        <end position="367"/>
    </location>
</feature>
<protein>
    <submittedName>
        <fullName evidence="9">SAM-dependent methyltransferase</fullName>
    </submittedName>
</protein>
<dbReference type="Pfam" id="PF17785">
    <property type="entry name" value="PUA_3"/>
    <property type="match status" value="1"/>
</dbReference>
<dbReference type="Pfam" id="PF10672">
    <property type="entry name" value="Methyltrans_SAM"/>
    <property type="match status" value="1"/>
</dbReference>
<dbReference type="CDD" id="cd11572">
    <property type="entry name" value="RlmI_M_like"/>
    <property type="match status" value="1"/>
</dbReference>
<dbReference type="InterPro" id="IPR036974">
    <property type="entry name" value="PUA_sf"/>
</dbReference>
<evidence type="ECO:0000256" key="2">
    <source>
        <dbReference type="ARBA" id="ARBA00022490"/>
    </source>
</evidence>
<evidence type="ECO:0000256" key="4">
    <source>
        <dbReference type="ARBA" id="ARBA00022679"/>
    </source>
</evidence>
<keyword evidence="5" id="KW-0949">S-adenosyl-L-methionine</keyword>
<reference evidence="10" key="1">
    <citation type="journal article" date="2019" name="Int. J. Syst. Evol. Microbiol.">
        <title>The Global Catalogue of Microorganisms (GCM) 10K type strain sequencing project: providing services to taxonomists for standard genome sequencing and annotation.</title>
        <authorList>
            <consortium name="The Broad Institute Genomics Platform"/>
            <consortium name="The Broad Institute Genome Sequencing Center for Infectious Disease"/>
            <person name="Wu L."/>
            <person name="Ma J."/>
        </authorList>
    </citation>
    <scope>NUCLEOTIDE SEQUENCE [LARGE SCALE GENOMIC DNA]</scope>
    <source>
        <strain evidence="10">CGMCC 1.15111</strain>
    </source>
</reference>
<comment type="subcellular location">
    <subcellularLocation>
        <location evidence="1">Cytoplasm</location>
    </subcellularLocation>
</comment>
<evidence type="ECO:0000256" key="6">
    <source>
        <dbReference type="ARBA" id="ARBA00038091"/>
    </source>
</evidence>
<accession>A0ABQ3IC72</accession>
<dbReference type="SUPFAM" id="SSF88697">
    <property type="entry name" value="PUA domain-like"/>
    <property type="match status" value="1"/>
</dbReference>
<keyword evidence="4" id="KW-0808">Transferase</keyword>
<organism evidence="9 10">
    <name type="scientific">Roseivirga thermotolerans</name>
    <dbReference type="NCBI Taxonomy" id="1758176"/>
    <lineage>
        <taxon>Bacteria</taxon>
        <taxon>Pseudomonadati</taxon>
        <taxon>Bacteroidota</taxon>
        <taxon>Cytophagia</taxon>
        <taxon>Cytophagales</taxon>
        <taxon>Roseivirgaceae</taxon>
        <taxon>Roseivirga</taxon>
    </lineage>
</organism>
<evidence type="ECO:0000313" key="9">
    <source>
        <dbReference type="EMBL" id="GHE73026.1"/>
    </source>
</evidence>
<dbReference type="PANTHER" id="PTHR42873">
    <property type="entry name" value="RIBOSOMAL RNA LARGE SUBUNIT METHYLTRANSFERASE"/>
    <property type="match status" value="1"/>
</dbReference>
<dbReference type="InterPro" id="IPR015947">
    <property type="entry name" value="PUA-like_sf"/>
</dbReference>
<evidence type="ECO:0000256" key="1">
    <source>
        <dbReference type="ARBA" id="ARBA00004496"/>
    </source>
</evidence>
<dbReference type="CDD" id="cd02440">
    <property type="entry name" value="AdoMet_MTases"/>
    <property type="match status" value="1"/>
</dbReference>
<keyword evidence="10" id="KW-1185">Reference proteome</keyword>
<dbReference type="Proteomes" id="UP000658258">
    <property type="component" value="Unassembled WGS sequence"/>
</dbReference>
<dbReference type="Gene3D" id="3.40.50.150">
    <property type="entry name" value="Vaccinia Virus protein VP39"/>
    <property type="match status" value="1"/>
</dbReference>
<dbReference type="SUPFAM" id="SSF53335">
    <property type="entry name" value="S-adenosyl-L-methionine-dependent methyltransferases"/>
    <property type="match status" value="1"/>
</dbReference>
<dbReference type="PROSITE" id="PS50890">
    <property type="entry name" value="PUA"/>
    <property type="match status" value="1"/>
</dbReference>
<feature type="domain" description="RlmI-like PUA" evidence="8">
    <location>
        <begin position="4"/>
        <end position="65"/>
    </location>
</feature>
<name>A0ABQ3IC72_9BACT</name>
<dbReference type="InterPro" id="IPR019614">
    <property type="entry name" value="SAM-dep_methyl-trfase"/>
</dbReference>
<dbReference type="Gene3D" id="3.30.750.80">
    <property type="entry name" value="RNA methyltransferase domain (HRMD) like"/>
    <property type="match status" value="1"/>
</dbReference>
<dbReference type="Gene3D" id="2.30.130.10">
    <property type="entry name" value="PUA domain"/>
    <property type="match status" value="1"/>
</dbReference>
<sequence length="386" mass="42688">MKTIALKPGKEKSLFRGHPWVFSGALNLKESLHNGELVRVQSHKGQFLGIGHYQNASIAIRIISFEDQPIDEAFWQKSLQSALETRQRLGLPNADTNMYRLVHGEGDLLTGLVIDVYAKTAVIQPHSHGMFLQAKNIATALKEVLGNELECIILKHPSATNSTQAEVLYGEASTVYTAKEWGLSYSLDLLNGQKTGFFVDQRENRKKLAQYSSGKKVLNTFCYNGGFSLCALAAGAERVVSVDVSKPAIELTKVNLLNNGYSPEQHPCLAIDTFEYLQQNSKDFDVIVLDPPAFAKHLSARHNALKGYQRLNAMALEQIKPGGILFTFSCSQVVDKNLFYNAVVAAAIQARRKVKVLERLSQPGDHPVSLTHPEGEYLKGLILEVL</sequence>
<dbReference type="EMBL" id="BNAG01000004">
    <property type="protein sequence ID" value="GHE73026.1"/>
    <property type="molecule type" value="Genomic_DNA"/>
</dbReference>